<dbReference type="PANTHER" id="PTHR46323">
    <property type="entry name" value="BETA-GALACTOSIDASE"/>
    <property type="match status" value="1"/>
</dbReference>
<evidence type="ECO:0000313" key="9">
    <source>
        <dbReference type="EMBL" id="PTN08492.1"/>
    </source>
</evidence>
<dbReference type="InterPro" id="IPR006102">
    <property type="entry name" value="Ig-like_GH2"/>
</dbReference>
<evidence type="ECO:0000259" key="6">
    <source>
        <dbReference type="Pfam" id="PF00703"/>
    </source>
</evidence>
<dbReference type="InterPro" id="IPR008979">
    <property type="entry name" value="Galactose-bd-like_sf"/>
</dbReference>
<dbReference type="Pfam" id="PF02837">
    <property type="entry name" value="Glyco_hydro_2_N"/>
    <property type="match status" value="1"/>
</dbReference>
<dbReference type="InterPro" id="IPR006104">
    <property type="entry name" value="Glyco_hydro_2_N"/>
</dbReference>
<dbReference type="Gene3D" id="3.20.20.80">
    <property type="entry name" value="Glycosidases"/>
    <property type="match status" value="1"/>
</dbReference>
<dbReference type="GO" id="GO:0009341">
    <property type="term" value="C:beta-galactosidase complex"/>
    <property type="evidence" value="ECO:0007669"/>
    <property type="project" value="TreeGrafter"/>
</dbReference>
<dbReference type="InterPro" id="IPR017853">
    <property type="entry name" value="GH"/>
</dbReference>
<evidence type="ECO:0000256" key="4">
    <source>
        <dbReference type="ARBA" id="ARBA00022801"/>
    </source>
</evidence>
<keyword evidence="10" id="KW-1185">Reference proteome</keyword>
<dbReference type="RefSeq" id="WP_107822301.1">
    <property type="nucleotide sequence ID" value="NZ_OY782574.1"/>
</dbReference>
<dbReference type="InterPro" id="IPR006103">
    <property type="entry name" value="Glyco_hydro_2_cat"/>
</dbReference>
<name>A0A2T5C1K3_9BACT</name>
<dbReference type="AlphaFoldDB" id="A0A2T5C1K3"/>
<keyword evidence="4 9" id="KW-0378">Hydrolase</keyword>
<dbReference type="Gene3D" id="2.60.120.260">
    <property type="entry name" value="Galactose-binding domain-like"/>
    <property type="match status" value="1"/>
</dbReference>
<evidence type="ECO:0000313" key="10">
    <source>
        <dbReference type="Proteomes" id="UP000243525"/>
    </source>
</evidence>
<dbReference type="Gene3D" id="2.60.40.10">
    <property type="entry name" value="Immunoglobulins"/>
    <property type="match status" value="1"/>
</dbReference>
<dbReference type="Proteomes" id="UP000243525">
    <property type="component" value="Unassembled WGS sequence"/>
</dbReference>
<evidence type="ECO:0000256" key="3">
    <source>
        <dbReference type="ARBA" id="ARBA00012756"/>
    </source>
</evidence>
<comment type="caution">
    <text evidence="9">The sequence shown here is derived from an EMBL/GenBank/DDBJ whole genome shotgun (WGS) entry which is preliminary data.</text>
</comment>
<protein>
    <recommendedName>
        <fullName evidence="3">beta-galactosidase</fullName>
        <ecNumber evidence="3">3.2.1.23</ecNumber>
    </recommendedName>
</protein>
<dbReference type="SUPFAM" id="SSF49785">
    <property type="entry name" value="Galactose-binding domain-like"/>
    <property type="match status" value="1"/>
</dbReference>
<evidence type="ECO:0000259" key="8">
    <source>
        <dbReference type="Pfam" id="PF02837"/>
    </source>
</evidence>
<keyword evidence="5" id="KW-0326">Glycosidase</keyword>
<feature type="domain" description="Glycoside hydrolase family 2 catalytic" evidence="7">
    <location>
        <begin position="331"/>
        <end position="481"/>
    </location>
</feature>
<sequence length="960" mass="108328">MRLNLFLIVIILILSACEQKDADRIDLAGEWQFATDPSDIGKSEKWYSENFKETVLLPGSMAENDKGDIPDLHTPWTGTIYDSSFYFNPALEKYRQEGDVKFPFWLTPNKYYKGAAWYRKEITVPANWDDKRVVLHLERPHWQTTVWVNDQKAGYQNSLSTPHEYDVTALLTSGSNFITVCVDNRTDSINVGPDSHSVSDHTQGNWNGMVGELYLQAASPLYIADLQLYPNIDAKTVKAIIQLKTEDAAPVDAELHLQARLKTGEVKSLPMLSQKVQVSADGKVLEMDYDMGDDVKLWDEFSPNLYEMTAKVAAPGMDPDELQQTFGMRKVEIADGKIRVNGRPVFMRGTLECNTFPLTGYPPTDVESWKEIMQTCKESGLNHIRFHSHCPPEAAFIAADELGIYLQPEAASWPNHGTSLGDGRPTDDYILAETERIIKAYGNHPSFVMWAYCNEPCGNYVPFLDNDLQKWKSIDPRRIYTAAAIGRSWSVNSGSEFLVRSVPRGLPFKQQPNATFNYDERIADESRPYVTHEMGQYCVFPDFSEIDKYTGVYKAKNFELFKGISEDNHLGDQAHDFLMASGKLQALCYKAEIEAELRTTTLDGFQLLGLNDFPGQGSAIIGMLNVFWQEKGYITKEEISHFCNQTVPLAEFPKFVFTNAESLNFPVMVSHYGPEVLHSPKAGYTITTVSGETLANGGFETYDIPTGELHPLGQVNFSLENLKKAVQCKLEVGVDTFTNSWDFWVFPATQPSIEKDAVYYTDKLDEAALKKLDVGASVLLDASGNIENGKDIVANFTPVFWNTSWFKMRPPHTTGILVQEDHPALKDFPTSYHSDYQWWEIVNGQQVMCIDSFPPAFRPIVQPIDTWFLSRRLAQLFEAKVGNGKLLVTTLNIDLSNGSASAQLRQSLVNYMNSIDFNPKDELEPAVILELFEKEDRRGVNLYTKGTPDELKPSNQKIKR</sequence>
<dbReference type="GO" id="GO:0004565">
    <property type="term" value="F:beta-galactosidase activity"/>
    <property type="evidence" value="ECO:0007669"/>
    <property type="project" value="UniProtKB-EC"/>
</dbReference>
<dbReference type="EC" id="3.2.1.23" evidence="3"/>
<dbReference type="SUPFAM" id="SSF49303">
    <property type="entry name" value="beta-Galactosidase/glucuronidase domain"/>
    <property type="match status" value="1"/>
</dbReference>
<evidence type="ECO:0000256" key="5">
    <source>
        <dbReference type="ARBA" id="ARBA00023295"/>
    </source>
</evidence>
<reference evidence="9 10" key="1">
    <citation type="submission" date="2018-04" db="EMBL/GenBank/DDBJ databases">
        <title>Genomic Encyclopedia of Archaeal and Bacterial Type Strains, Phase II (KMG-II): from individual species to whole genera.</title>
        <authorList>
            <person name="Goeker M."/>
        </authorList>
    </citation>
    <scope>NUCLEOTIDE SEQUENCE [LARGE SCALE GENOMIC DNA]</scope>
    <source>
        <strain evidence="9 10">DSM 28823</strain>
    </source>
</reference>
<dbReference type="Pfam" id="PF00703">
    <property type="entry name" value="Glyco_hydro_2"/>
    <property type="match status" value="1"/>
</dbReference>
<evidence type="ECO:0000259" key="7">
    <source>
        <dbReference type="Pfam" id="PF02836"/>
    </source>
</evidence>
<comment type="similarity">
    <text evidence="2">Belongs to the glycosyl hydrolase 2 family.</text>
</comment>
<dbReference type="OrthoDB" id="9801077at2"/>
<dbReference type="Pfam" id="PF02836">
    <property type="entry name" value="Glyco_hydro_2_C"/>
    <property type="match status" value="1"/>
</dbReference>
<comment type="catalytic activity">
    <reaction evidence="1">
        <text>Hydrolysis of terminal non-reducing beta-D-galactose residues in beta-D-galactosides.</text>
        <dbReference type="EC" id="3.2.1.23"/>
    </reaction>
</comment>
<organism evidence="9 10">
    <name type="scientific">Mangrovibacterium marinum</name>
    <dbReference type="NCBI Taxonomy" id="1639118"/>
    <lineage>
        <taxon>Bacteria</taxon>
        <taxon>Pseudomonadati</taxon>
        <taxon>Bacteroidota</taxon>
        <taxon>Bacteroidia</taxon>
        <taxon>Marinilabiliales</taxon>
        <taxon>Prolixibacteraceae</taxon>
        <taxon>Mangrovibacterium</taxon>
    </lineage>
</organism>
<evidence type="ECO:0000256" key="2">
    <source>
        <dbReference type="ARBA" id="ARBA00007401"/>
    </source>
</evidence>
<dbReference type="InterPro" id="IPR036156">
    <property type="entry name" value="Beta-gal/glucu_dom_sf"/>
</dbReference>
<dbReference type="InterPro" id="IPR050347">
    <property type="entry name" value="Bact_Beta-galactosidase"/>
</dbReference>
<evidence type="ECO:0000256" key="1">
    <source>
        <dbReference type="ARBA" id="ARBA00001412"/>
    </source>
</evidence>
<gene>
    <name evidence="9" type="ORF">C8N47_10849</name>
</gene>
<feature type="domain" description="Glycoside hydrolase family 2 immunoglobulin-like beta-sandwich" evidence="6">
    <location>
        <begin position="222"/>
        <end position="329"/>
    </location>
</feature>
<dbReference type="PANTHER" id="PTHR46323:SF2">
    <property type="entry name" value="BETA-GALACTOSIDASE"/>
    <property type="match status" value="1"/>
</dbReference>
<proteinExistence type="inferred from homology"/>
<feature type="domain" description="Glycosyl hydrolases family 2 sugar binding" evidence="8">
    <location>
        <begin position="27"/>
        <end position="190"/>
    </location>
</feature>
<dbReference type="PROSITE" id="PS51257">
    <property type="entry name" value="PROKAR_LIPOPROTEIN"/>
    <property type="match status" value="1"/>
</dbReference>
<dbReference type="SUPFAM" id="SSF51445">
    <property type="entry name" value="(Trans)glycosidases"/>
    <property type="match status" value="1"/>
</dbReference>
<dbReference type="GO" id="GO:0005990">
    <property type="term" value="P:lactose catabolic process"/>
    <property type="evidence" value="ECO:0007669"/>
    <property type="project" value="TreeGrafter"/>
</dbReference>
<dbReference type="EMBL" id="QAAD01000008">
    <property type="protein sequence ID" value="PTN08492.1"/>
    <property type="molecule type" value="Genomic_DNA"/>
</dbReference>
<dbReference type="InterPro" id="IPR013783">
    <property type="entry name" value="Ig-like_fold"/>
</dbReference>
<accession>A0A2T5C1K3</accession>